<sequence>MRLCFPATEPLALKRFTNLSSRDHGGRHQGAKRSIHTSLQPNPKSLIDEDHSFRSFVDHAYRRMPACATHHARRYTFPPRLHEFGLTAPSVLNPSREQGHLSSCPEVTWRCRCPSMTTFYSGALRKKGPFASCPPAILCSRIMSGDKRWSRAVL</sequence>
<dbReference type="EMBL" id="VDMD01000003">
    <property type="protein sequence ID" value="TRM67198.1"/>
    <property type="molecule type" value="Genomic_DNA"/>
</dbReference>
<evidence type="ECO:0000313" key="3">
    <source>
        <dbReference type="Proteomes" id="UP000320762"/>
    </source>
</evidence>
<protein>
    <submittedName>
        <fullName evidence="2">Uncharacterized protein</fullName>
    </submittedName>
</protein>
<evidence type="ECO:0000256" key="1">
    <source>
        <dbReference type="SAM" id="MobiDB-lite"/>
    </source>
</evidence>
<dbReference type="AlphaFoldDB" id="A0A550CQZ4"/>
<organism evidence="2 3">
    <name type="scientific">Schizophyllum amplum</name>
    <dbReference type="NCBI Taxonomy" id="97359"/>
    <lineage>
        <taxon>Eukaryota</taxon>
        <taxon>Fungi</taxon>
        <taxon>Dikarya</taxon>
        <taxon>Basidiomycota</taxon>
        <taxon>Agaricomycotina</taxon>
        <taxon>Agaricomycetes</taxon>
        <taxon>Agaricomycetidae</taxon>
        <taxon>Agaricales</taxon>
        <taxon>Schizophyllaceae</taxon>
        <taxon>Schizophyllum</taxon>
    </lineage>
</organism>
<gene>
    <name evidence="2" type="ORF">BD626DRAFT_170500</name>
</gene>
<accession>A0A550CQZ4</accession>
<keyword evidence="3" id="KW-1185">Reference proteome</keyword>
<name>A0A550CQZ4_9AGAR</name>
<feature type="region of interest" description="Disordered" evidence="1">
    <location>
        <begin position="19"/>
        <end position="44"/>
    </location>
</feature>
<comment type="caution">
    <text evidence="2">The sequence shown here is derived from an EMBL/GenBank/DDBJ whole genome shotgun (WGS) entry which is preliminary data.</text>
</comment>
<reference evidence="2 3" key="1">
    <citation type="journal article" date="2019" name="New Phytol.">
        <title>Comparative genomics reveals unique wood-decay strategies and fruiting body development in the Schizophyllaceae.</title>
        <authorList>
            <person name="Almasi E."/>
            <person name="Sahu N."/>
            <person name="Krizsan K."/>
            <person name="Balint B."/>
            <person name="Kovacs G.M."/>
            <person name="Kiss B."/>
            <person name="Cseklye J."/>
            <person name="Drula E."/>
            <person name="Henrissat B."/>
            <person name="Nagy I."/>
            <person name="Chovatia M."/>
            <person name="Adam C."/>
            <person name="LaButti K."/>
            <person name="Lipzen A."/>
            <person name="Riley R."/>
            <person name="Grigoriev I.V."/>
            <person name="Nagy L.G."/>
        </authorList>
    </citation>
    <scope>NUCLEOTIDE SEQUENCE [LARGE SCALE GENOMIC DNA]</scope>
    <source>
        <strain evidence="2 3">NL-1724</strain>
    </source>
</reference>
<proteinExistence type="predicted"/>
<evidence type="ECO:0000313" key="2">
    <source>
        <dbReference type="EMBL" id="TRM67198.1"/>
    </source>
</evidence>
<dbReference type="Proteomes" id="UP000320762">
    <property type="component" value="Unassembled WGS sequence"/>
</dbReference>